<accession>A0A382YLJ2</accession>
<dbReference type="AlphaFoldDB" id="A0A382YLJ2"/>
<dbReference type="NCBIfam" id="TIGR03187">
    <property type="entry name" value="DGQHR"/>
    <property type="match status" value="1"/>
</dbReference>
<evidence type="ECO:0000313" key="1">
    <source>
        <dbReference type="EMBL" id="SVD84177.1"/>
    </source>
</evidence>
<dbReference type="CDD" id="cd16412">
    <property type="entry name" value="dndB"/>
    <property type="match status" value="1"/>
</dbReference>
<gene>
    <name evidence="1" type="ORF">METZ01_LOCUS437031</name>
</gene>
<dbReference type="InterPro" id="IPR017601">
    <property type="entry name" value="DGQHR-contain_dom"/>
</dbReference>
<dbReference type="InterPro" id="IPR017642">
    <property type="entry name" value="DNA_S_mod_DndB"/>
</dbReference>
<dbReference type="Pfam" id="PF14072">
    <property type="entry name" value="DndB"/>
    <property type="match status" value="1"/>
</dbReference>
<feature type="non-terminal residue" evidence="1">
    <location>
        <position position="262"/>
    </location>
</feature>
<evidence type="ECO:0008006" key="2">
    <source>
        <dbReference type="Google" id="ProtNLM"/>
    </source>
</evidence>
<proteinExistence type="predicted"/>
<organism evidence="1">
    <name type="scientific">marine metagenome</name>
    <dbReference type="NCBI Taxonomy" id="408172"/>
    <lineage>
        <taxon>unclassified sequences</taxon>
        <taxon>metagenomes</taxon>
        <taxon>ecological metagenomes</taxon>
    </lineage>
</organism>
<dbReference type="EMBL" id="UINC01176849">
    <property type="protein sequence ID" value="SVD84177.1"/>
    <property type="molecule type" value="Genomic_DNA"/>
</dbReference>
<protein>
    <recommendedName>
        <fullName evidence="2">DNA sulfur modification protein DndB</fullName>
    </recommendedName>
</protein>
<name>A0A382YLJ2_9ZZZZ</name>
<dbReference type="NCBIfam" id="TIGR03233">
    <property type="entry name" value="DNA_S_dndB"/>
    <property type="match status" value="1"/>
</dbReference>
<feature type="non-terminal residue" evidence="1">
    <location>
        <position position="1"/>
    </location>
</feature>
<sequence>PVTRCMFPSAIMYGSSYQTGDSMDDFLYTFPAIRGVQARREYYITQCQLRLIPRLFQFDDPDLPAEVRAQRSLNRGRLPEISGYMLGNPESYVFSALTASIDAEVEFEPFDGETHSGRIGLLRIPMDARFLINDGQHRRAAIEMALQEDPSLGEETIAVVFFLDRGLERSQQMFADLNRYAVKPSASIGILYDHRDPHASVARAIVSASPLLRDVVELEKSTLSPRSRRLFTLSAVFVATRALLSDVSEEELSDHVDTGTSY</sequence>
<reference evidence="1" key="1">
    <citation type="submission" date="2018-05" db="EMBL/GenBank/DDBJ databases">
        <authorList>
            <person name="Lanie J.A."/>
            <person name="Ng W.-L."/>
            <person name="Kazmierczak K.M."/>
            <person name="Andrzejewski T.M."/>
            <person name="Davidsen T.M."/>
            <person name="Wayne K.J."/>
            <person name="Tettelin H."/>
            <person name="Glass J.I."/>
            <person name="Rusch D."/>
            <person name="Podicherti R."/>
            <person name="Tsui H.-C.T."/>
            <person name="Winkler M.E."/>
        </authorList>
    </citation>
    <scope>NUCLEOTIDE SEQUENCE</scope>
</reference>